<evidence type="ECO:0000256" key="2">
    <source>
        <dbReference type="SAM" id="MobiDB-lite"/>
    </source>
</evidence>
<dbReference type="FunFam" id="2.30.38.10:FF:000003">
    <property type="entry name" value="Vibriobactin-specific 2,3-dihydroxybenzoate-AMP ligase"/>
    <property type="match status" value="1"/>
</dbReference>
<keyword evidence="6" id="KW-1185">Reference proteome</keyword>
<protein>
    <submittedName>
        <fullName evidence="5">Putative 2,3-dihydroxybenzoate-AMP ligase</fullName>
    </submittedName>
</protein>
<evidence type="ECO:0000313" key="6">
    <source>
        <dbReference type="Proteomes" id="UP000008495"/>
    </source>
</evidence>
<evidence type="ECO:0000313" key="5">
    <source>
        <dbReference type="EMBL" id="GAB78483.1"/>
    </source>
</evidence>
<dbReference type="STRING" id="100225.SAMN05421595_2753"/>
<dbReference type="Proteomes" id="UP000008495">
    <property type="component" value="Unassembled WGS sequence"/>
</dbReference>
<evidence type="ECO:0000256" key="1">
    <source>
        <dbReference type="ARBA" id="ARBA00022598"/>
    </source>
</evidence>
<feature type="region of interest" description="Disordered" evidence="2">
    <location>
        <begin position="1"/>
        <end position="21"/>
    </location>
</feature>
<dbReference type="PROSITE" id="PS00455">
    <property type="entry name" value="AMP_BINDING"/>
    <property type="match status" value="1"/>
</dbReference>
<feature type="domain" description="AMP-dependent synthetase/ligase" evidence="3">
    <location>
        <begin position="50"/>
        <end position="408"/>
    </location>
</feature>
<dbReference type="Pfam" id="PF00501">
    <property type="entry name" value="AMP-binding"/>
    <property type="match status" value="1"/>
</dbReference>
<dbReference type="OrthoDB" id="9803968at2"/>
<dbReference type="Pfam" id="PF13193">
    <property type="entry name" value="AMP-binding_C"/>
    <property type="match status" value="1"/>
</dbReference>
<dbReference type="eggNOG" id="COG1021">
    <property type="taxonomic scope" value="Bacteria"/>
</dbReference>
<sequence>MSSSKVELTVGPDGGVPEGHTVSGIPAELVDRYRREGLWTEDTLDDLLVEAARRWPDRPAVSDRYRRVTYAQLDAAVDRAARVLAARGIGVGDAVVVHLPNSVAFVETVFAVHRLGAVPVFALAAHGAAEVRHFVGLAPARAYVGPDRPGERFAAVPSMVRAEFPEVEVVLVADRVEDPWAAASGCALVERPEVPALSLAFFQLSGGTTGVPKLIPRTHAEYLYSVRASVEVTALTGDDVMLVVLPASHNFTMSSPGILGAFMVGAQVVLAADPSPSTCLPLIDAQGVTAVALVPPLLLAWLNSPLRERSELSSLRVLWVGGAKLSESVACRVVPELGCALQQVFGMAEGLVNYTRFDDDPELVLSTQGRPQSSWDEVLVVDDADVPVVSGEPGHLLTRGPYTIRRYHRAPEHDARSFTAEGFYRTGDVVRQLPSGHLVVVGRAKDQINRGGEKVAPEAVENELLAHPAVHDVSVVGLPDEVLGERVCAYVIVRDPGAADVPDARGLRQFLRARGLASFAIPDVVHLVREFPQTGVGKVSKRGLREDVELPSPRK</sequence>
<name>K6V8F8_9MICO</name>
<dbReference type="EMBL" id="BAGZ01000009">
    <property type="protein sequence ID" value="GAB78483.1"/>
    <property type="molecule type" value="Genomic_DNA"/>
</dbReference>
<accession>K6V8F8</accession>
<dbReference type="Gene3D" id="3.40.50.980">
    <property type="match status" value="2"/>
</dbReference>
<dbReference type="GO" id="GO:0016877">
    <property type="term" value="F:ligase activity, forming carbon-sulfur bonds"/>
    <property type="evidence" value="ECO:0007669"/>
    <property type="project" value="UniProtKB-ARBA"/>
</dbReference>
<organism evidence="5 6">
    <name type="scientific">Austwickia chelonae NBRC 105200</name>
    <dbReference type="NCBI Taxonomy" id="1184607"/>
    <lineage>
        <taxon>Bacteria</taxon>
        <taxon>Bacillati</taxon>
        <taxon>Actinomycetota</taxon>
        <taxon>Actinomycetes</taxon>
        <taxon>Micrococcales</taxon>
        <taxon>Dermatophilaceae</taxon>
        <taxon>Austwickia</taxon>
    </lineage>
</organism>
<feature type="domain" description="AMP-binding enzyme C-terminal" evidence="4">
    <location>
        <begin position="460"/>
        <end position="538"/>
    </location>
</feature>
<dbReference type="SUPFAM" id="SSF56801">
    <property type="entry name" value="Acetyl-CoA synthetase-like"/>
    <property type="match status" value="1"/>
</dbReference>
<dbReference type="Gene3D" id="3.30.300.30">
    <property type="match status" value="1"/>
</dbReference>
<comment type="caution">
    <text evidence="5">The sequence shown here is derived from an EMBL/GenBank/DDBJ whole genome shotgun (WGS) entry which is preliminary data.</text>
</comment>
<dbReference type="InterPro" id="IPR020845">
    <property type="entry name" value="AMP-binding_CS"/>
</dbReference>
<dbReference type="PANTHER" id="PTHR43767:SF10">
    <property type="entry name" value="SURFACTIN SYNTHASE SUBUNIT 1"/>
    <property type="match status" value="1"/>
</dbReference>
<keyword evidence="1 5" id="KW-0436">Ligase</keyword>
<dbReference type="InterPro" id="IPR050237">
    <property type="entry name" value="ATP-dep_AMP-bd_enzyme"/>
</dbReference>
<dbReference type="AlphaFoldDB" id="K6V8F8"/>
<gene>
    <name evidence="5" type="ORF">AUCHE_09_00880</name>
</gene>
<dbReference type="InterPro" id="IPR000873">
    <property type="entry name" value="AMP-dep_synth/lig_dom"/>
</dbReference>
<reference evidence="5 6" key="1">
    <citation type="submission" date="2012-08" db="EMBL/GenBank/DDBJ databases">
        <title>Whole genome shotgun sequence of Austwickia chelonae NBRC 105200.</title>
        <authorList>
            <person name="Yoshida I."/>
            <person name="Hosoyama A."/>
            <person name="Tsuchikane K."/>
            <person name="Katsumata H."/>
            <person name="Ando Y."/>
            <person name="Ohji S."/>
            <person name="Hamada M."/>
            <person name="Tamura T."/>
            <person name="Yamazoe A."/>
            <person name="Yamazaki S."/>
            <person name="Fujita N."/>
        </authorList>
    </citation>
    <scope>NUCLEOTIDE SEQUENCE [LARGE SCALE GENOMIC DNA]</scope>
    <source>
        <strain evidence="5 6">NBRC 105200</strain>
    </source>
</reference>
<dbReference type="InterPro" id="IPR045851">
    <property type="entry name" value="AMP-bd_C_sf"/>
</dbReference>
<evidence type="ECO:0000259" key="3">
    <source>
        <dbReference type="Pfam" id="PF00501"/>
    </source>
</evidence>
<evidence type="ECO:0000259" key="4">
    <source>
        <dbReference type="Pfam" id="PF13193"/>
    </source>
</evidence>
<dbReference type="InterPro" id="IPR025110">
    <property type="entry name" value="AMP-bd_C"/>
</dbReference>
<dbReference type="RefSeq" id="WP_006503238.1">
    <property type="nucleotide sequence ID" value="NZ_BAGZ01000009.1"/>
</dbReference>
<proteinExistence type="predicted"/>
<dbReference type="PANTHER" id="PTHR43767">
    <property type="entry name" value="LONG-CHAIN-FATTY-ACID--COA LIGASE"/>
    <property type="match status" value="1"/>
</dbReference>
<dbReference type="Gene3D" id="2.30.38.10">
    <property type="entry name" value="Luciferase, Domain 3"/>
    <property type="match status" value="1"/>
</dbReference>